<evidence type="ECO:0008006" key="3">
    <source>
        <dbReference type="Google" id="ProtNLM"/>
    </source>
</evidence>
<gene>
    <name evidence="1" type="ORF">PENTCL1PPCAC_8125</name>
</gene>
<feature type="non-terminal residue" evidence="1">
    <location>
        <position position="1"/>
    </location>
</feature>
<comment type="caution">
    <text evidence="1">The sequence shown here is derived from an EMBL/GenBank/DDBJ whole genome shotgun (WGS) entry which is preliminary data.</text>
</comment>
<accession>A0AAV5T0T3</accession>
<keyword evidence="2" id="KW-1185">Reference proteome</keyword>
<dbReference type="Proteomes" id="UP001432027">
    <property type="component" value="Unassembled WGS sequence"/>
</dbReference>
<name>A0AAV5T0T3_9BILA</name>
<organism evidence="1 2">
    <name type="scientific">Pristionchus entomophagus</name>
    <dbReference type="NCBI Taxonomy" id="358040"/>
    <lineage>
        <taxon>Eukaryota</taxon>
        <taxon>Metazoa</taxon>
        <taxon>Ecdysozoa</taxon>
        <taxon>Nematoda</taxon>
        <taxon>Chromadorea</taxon>
        <taxon>Rhabditida</taxon>
        <taxon>Rhabditina</taxon>
        <taxon>Diplogasteromorpha</taxon>
        <taxon>Diplogasteroidea</taxon>
        <taxon>Neodiplogasteridae</taxon>
        <taxon>Pristionchus</taxon>
    </lineage>
</organism>
<proteinExistence type="predicted"/>
<evidence type="ECO:0000313" key="2">
    <source>
        <dbReference type="Proteomes" id="UP001432027"/>
    </source>
</evidence>
<evidence type="ECO:0000313" key="1">
    <source>
        <dbReference type="EMBL" id="GMS85950.1"/>
    </source>
</evidence>
<dbReference type="EMBL" id="BTSX01000002">
    <property type="protein sequence ID" value="GMS85950.1"/>
    <property type="molecule type" value="Genomic_DNA"/>
</dbReference>
<reference evidence="1" key="1">
    <citation type="submission" date="2023-10" db="EMBL/GenBank/DDBJ databases">
        <title>Genome assembly of Pristionchus species.</title>
        <authorList>
            <person name="Yoshida K."/>
            <person name="Sommer R.J."/>
        </authorList>
    </citation>
    <scope>NUCLEOTIDE SEQUENCE</scope>
    <source>
        <strain evidence="1">RS0144</strain>
    </source>
</reference>
<sequence length="184" mass="20760">QRHKRLAEQDDTAPLKRQKPIDVDEVTASPGLSLLEALPRELIRNIIEHVPEAVLDLRLTSQLIKSCVDEIATHATIIPLAKGISLIGTIEDKSIELGITVSTFKSHLFELRLKLQLPHPDLMSLLERKTEKPYAAEGEVAYILPFNALDYDVSLLDHLKYCIGNWVYEVELLEFEDRAISNAI</sequence>
<protein>
    <recommendedName>
        <fullName evidence="3">F-box domain-containing protein</fullName>
    </recommendedName>
</protein>
<dbReference type="AlphaFoldDB" id="A0AAV5T0T3"/>